<feature type="domain" description="NADP-dependent oxidoreductase" evidence="1">
    <location>
        <begin position="3"/>
        <end position="310"/>
    </location>
</feature>
<keyword evidence="3" id="KW-1185">Reference proteome</keyword>
<accession>A0A7W7I566</accession>
<dbReference type="Gene3D" id="3.20.20.100">
    <property type="entry name" value="NADP-dependent oxidoreductase domain"/>
    <property type="match status" value="1"/>
</dbReference>
<evidence type="ECO:0000259" key="1">
    <source>
        <dbReference type="Pfam" id="PF00248"/>
    </source>
</evidence>
<reference evidence="2 3" key="1">
    <citation type="submission" date="2020-08" db="EMBL/GenBank/DDBJ databases">
        <title>Sequencing the genomes of 1000 actinobacteria strains.</title>
        <authorList>
            <person name="Klenk H.-P."/>
        </authorList>
    </citation>
    <scope>NUCLEOTIDE SEQUENCE [LARGE SCALE GENOMIC DNA]</scope>
    <source>
        <strain evidence="2 3">DSM 43149</strain>
    </source>
</reference>
<dbReference type="Pfam" id="PF00248">
    <property type="entry name" value="Aldo_ket_red"/>
    <property type="match status" value="1"/>
</dbReference>
<dbReference type="PANTHER" id="PTHR43364">
    <property type="entry name" value="NADH-SPECIFIC METHYLGLYOXAL REDUCTASE-RELATED"/>
    <property type="match status" value="1"/>
</dbReference>
<dbReference type="InterPro" id="IPR036812">
    <property type="entry name" value="NAD(P)_OxRdtase_dom_sf"/>
</dbReference>
<dbReference type="InterPro" id="IPR050523">
    <property type="entry name" value="AKR_Detox_Biosynth"/>
</dbReference>
<organism evidence="2 3">
    <name type="scientific">Actinoplanes digitatis</name>
    <dbReference type="NCBI Taxonomy" id="1868"/>
    <lineage>
        <taxon>Bacteria</taxon>
        <taxon>Bacillati</taxon>
        <taxon>Actinomycetota</taxon>
        <taxon>Actinomycetes</taxon>
        <taxon>Micromonosporales</taxon>
        <taxon>Micromonosporaceae</taxon>
        <taxon>Actinoplanes</taxon>
    </lineage>
</organism>
<dbReference type="PANTHER" id="PTHR43364:SF6">
    <property type="entry name" value="OXIDOREDUCTASE-RELATED"/>
    <property type="match status" value="1"/>
</dbReference>
<dbReference type="GO" id="GO:0005829">
    <property type="term" value="C:cytosol"/>
    <property type="evidence" value="ECO:0007669"/>
    <property type="project" value="TreeGrafter"/>
</dbReference>
<dbReference type="AlphaFoldDB" id="A0A7W7I566"/>
<gene>
    <name evidence="2" type="ORF">BJ971_007231</name>
</gene>
<dbReference type="EMBL" id="JACHNH010000001">
    <property type="protein sequence ID" value="MBB4766675.1"/>
    <property type="molecule type" value="Genomic_DNA"/>
</dbReference>
<dbReference type="InterPro" id="IPR023210">
    <property type="entry name" value="NADP_OxRdtase_dom"/>
</dbReference>
<dbReference type="RefSeq" id="WP_184997786.1">
    <property type="nucleotide sequence ID" value="NZ_BOMK01000046.1"/>
</dbReference>
<sequence>MTEIVLGAMLFGTRIGEAESFALLDRFVERGGRWIDTANNYAFWEHPSGFGGQSERTVGRWLAERPGMRERVLLSTKVGAQPTDPARGLDSAEGLSAAVVRAAMGASLGRLGVEHVDMYWAHVEDRGVPLGETVGVFGELVADGRARRIGASNTPAWRVERARGLAAGRDVAGWTALQLRHSYLLPRPGAPLESWSHRQVFPETLDYVRSEPALELWAYTTLLNGGYGRADRPLERAYDHPGTVSRSAALAEVARELGATRNQVVLAWLLGGDPAVLPIVGASTLERLDEVMDSRDLKLDAESRGRLDAAW</sequence>
<evidence type="ECO:0000313" key="3">
    <source>
        <dbReference type="Proteomes" id="UP000578112"/>
    </source>
</evidence>
<dbReference type="Proteomes" id="UP000578112">
    <property type="component" value="Unassembled WGS sequence"/>
</dbReference>
<evidence type="ECO:0000313" key="2">
    <source>
        <dbReference type="EMBL" id="MBB4766675.1"/>
    </source>
</evidence>
<protein>
    <submittedName>
        <fullName evidence="2">Aryl-alcohol dehydrogenase-like predicted oxidoreductase</fullName>
    </submittedName>
</protein>
<comment type="caution">
    <text evidence="2">The sequence shown here is derived from an EMBL/GenBank/DDBJ whole genome shotgun (WGS) entry which is preliminary data.</text>
</comment>
<dbReference type="SUPFAM" id="SSF51430">
    <property type="entry name" value="NAD(P)-linked oxidoreductase"/>
    <property type="match status" value="1"/>
</dbReference>
<proteinExistence type="predicted"/>
<name>A0A7W7I566_9ACTN</name>